<dbReference type="Proteomes" id="UP001479520">
    <property type="component" value="Chromosome"/>
</dbReference>
<dbReference type="EMBL" id="CP151406">
    <property type="protein sequence ID" value="WZJ22929.1"/>
    <property type="molecule type" value="Genomic_DNA"/>
</dbReference>
<protein>
    <submittedName>
        <fullName evidence="1">Uncharacterized protein</fullName>
    </submittedName>
</protein>
<accession>A0ABZ2XM73</accession>
<sequence>MPQTVTASTCVALRLRLLPRLIGALLALAVRCQLVGRQGSTEVIALRGTNG</sequence>
<proteinExistence type="predicted"/>
<name>A0ABZ2XM73_9RHOO</name>
<evidence type="ECO:0000313" key="2">
    <source>
        <dbReference type="Proteomes" id="UP001479520"/>
    </source>
</evidence>
<gene>
    <name evidence="1" type="ORF">AADV58_07225</name>
</gene>
<keyword evidence="2" id="KW-1185">Reference proteome</keyword>
<evidence type="ECO:0000313" key="1">
    <source>
        <dbReference type="EMBL" id="WZJ22929.1"/>
    </source>
</evidence>
<dbReference type="RefSeq" id="WP_157272555.1">
    <property type="nucleotide sequence ID" value="NZ_CP151406.1"/>
</dbReference>
<organism evidence="1 2">
    <name type="scientific">Azonexus hydrophilus</name>
    <dbReference type="NCBI Taxonomy" id="418702"/>
    <lineage>
        <taxon>Bacteria</taxon>
        <taxon>Pseudomonadati</taxon>
        <taxon>Pseudomonadota</taxon>
        <taxon>Betaproteobacteria</taxon>
        <taxon>Rhodocyclales</taxon>
        <taxon>Azonexaceae</taxon>
        <taxon>Azonexus</taxon>
    </lineage>
</organism>
<reference evidence="1 2" key="1">
    <citation type="submission" date="2024-04" db="EMBL/GenBank/DDBJ databases">
        <title>Dissimilatory iodate-reducing microorganisms contribute to the enrichment of iodine in groundwater.</title>
        <authorList>
            <person name="Jiang Z."/>
        </authorList>
    </citation>
    <scope>NUCLEOTIDE SEQUENCE [LARGE SCALE GENOMIC DNA]</scope>
    <source>
        <strain evidence="1 2">NCP973</strain>
    </source>
</reference>